<name>A0A6F8TB72_9GAMM</name>
<dbReference type="RefSeq" id="WP_173238625.1">
    <property type="nucleotide sequence ID" value="NZ_AP022840.1"/>
</dbReference>
<dbReference type="Proteomes" id="UP000502894">
    <property type="component" value="Plasmid pTUM19329-1"/>
</dbReference>
<dbReference type="AlphaFoldDB" id="A0A6F8TB72"/>
<protein>
    <recommendedName>
        <fullName evidence="4">Antirestriction protein</fullName>
    </recommendedName>
</protein>
<evidence type="ECO:0000313" key="3">
    <source>
        <dbReference type="Proteomes" id="UP000502894"/>
    </source>
</evidence>
<evidence type="ECO:0008006" key="4">
    <source>
        <dbReference type="Google" id="ProtNLM"/>
    </source>
</evidence>
<proteinExistence type="inferred from homology"/>
<dbReference type="InterPro" id="IPR042297">
    <property type="entry name" value="Antirestriction_sf"/>
</dbReference>
<comment type="similarity">
    <text evidence="1">Belongs to the antirestriction protein family.</text>
</comment>
<gene>
    <name evidence="2" type="ORF">TUM19329_36030</name>
</gene>
<keyword evidence="2" id="KW-0614">Plasmid</keyword>
<evidence type="ECO:0000256" key="1">
    <source>
        <dbReference type="ARBA" id="ARBA00008618"/>
    </source>
</evidence>
<evidence type="ECO:0000313" key="2">
    <source>
        <dbReference type="EMBL" id="BCA97242.1"/>
    </source>
</evidence>
<geneLocation type="plasmid" evidence="2 3">
    <name>pTUM19329-1</name>
</geneLocation>
<dbReference type="EMBL" id="AP022840">
    <property type="protein sequence ID" value="BCA97242.1"/>
    <property type="molecule type" value="Genomic_DNA"/>
</dbReference>
<keyword evidence="3" id="KW-1185">Reference proteome</keyword>
<dbReference type="InterPro" id="IPR004914">
    <property type="entry name" value="Antirestrict"/>
</dbReference>
<reference evidence="2" key="1">
    <citation type="journal article" date="2020" name="Microbiol. Resour. Announc.">
        <title>Complete Genome Sequence of Novel Psychrotolerant Legionella Strain TUM19329, Isolated from Antarctic Lake Sediment.</title>
        <authorList>
            <person name="Shimada S."/>
            <person name="Nakai R."/>
            <person name="Aoki K."/>
            <person name="Shimoeda N."/>
            <person name="Ohno G."/>
            <person name="Miyazaki Y."/>
            <person name="Kudoh S."/>
            <person name="Imura S."/>
            <person name="Watanabe K."/>
            <person name="Ishii Y."/>
            <person name="Tateda K."/>
        </authorList>
    </citation>
    <scope>NUCLEOTIDE SEQUENCE [LARGE SCALE GENOMIC DNA]</scope>
    <source>
        <strain evidence="2">TUM19329</strain>
        <plasmid evidence="2">pTUM19329-1</plasmid>
    </source>
</reference>
<dbReference type="KEGG" id="lant:TUM19329_36030"/>
<dbReference type="Pfam" id="PF03230">
    <property type="entry name" value="Antirestrict"/>
    <property type="match status" value="1"/>
</dbReference>
<organism evidence="2 3">
    <name type="scientific">Legionella antarctica</name>
    <dbReference type="NCBI Taxonomy" id="2708020"/>
    <lineage>
        <taxon>Bacteria</taxon>
        <taxon>Pseudomonadati</taxon>
        <taxon>Pseudomonadota</taxon>
        <taxon>Gammaproteobacteria</taxon>
        <taxon>Legionellales</taxon>
        <taxon>Legionellaceae</taxon>
        <taxon>Legionella</taxon>
    </lineage>
</organism>
<dbReference type="Gene3D" id="3.30.70.3580">
    <property type="entry name" value="Antirestriction protein"/>
    <property type="match status" value="1"/>
</dbReference>
<sequence length="139" mass="15937">MKTARQQFLIQSQLVSDEQRLAFLPKHLNKEYLSFESSVYRVMDTICGNYNGGYWDFFELGNNGFYMAPHSSESFTIFVHGNGYEGSVSCDAAGIIATTYALNNLAWLTESEELIDKYYSLLDFARQHPEFRQIFAAID</sequence>
<accession>A0A6F8TB72</accession>